<dbReference type="Pfam" id="PF21159">
    <property type="entry name" value="FlgK_2nd"/>
    <property type="match status" value="1"/>
</dbReference>
<dbReference type="GO" id="GO:0044780">
    <property type="term" value="P:bacterial-type flagellum assembly"/>
    <property type="evidence" value="ECO:0007669"/>
    <property type="project" value="InterPro"/>
</dbReference>
<evidence type="ECO:0000256" key="3">
    <source>
        <dbReference type="ARBA" id="ARBA00009677"/>
    </source>
</evidence>
<dbReference type="Pfam" id="PF00460">
    <property type="entry name" value="Flg_bb_rod"/>
    <property type="match status" value="1"/>
</dbReference>
<evidence type="ECO:0000259" key="11">
    <source>
        <dbReference type="Pfam" id="PF22638"/>
    </source>
</evidence>
<evidence type="ECO:0000256" key="6">
    <source>
        <dbReference type="ARBA" id="ARBA00023143"/>
    </source>
</evidence>
<dbReference type="GO" id="GO:0005576">
    <property type="term" value="C:extracellular region"/>
    <property type="evidence" value="ECO:0007669"/>
    <property type="project" value="UniProtKB-SubCell"/>
</dbReference>
<dbReference type="PANTHER" id="PTHR30033">
    <property type="entry name" value="FLAGELLAR HOOK-ASSOCIATED PROTEIN 1"/>
    <property type="match status" value="1"/>
</dbReference>
<keyword evidence="5" id="KW-0964">Secreted</keyword>
<dbReference type="AlphaFoldDB" id="A0A6L8MSY5"/>
<dbReference type="EMBL" id="WWCP01000050">
    <property type="protein sequence ID" value="MYM85144.1"/>
    <property type="molecule type" value="Genomic_DNA"/>
</dbReference>
<dbReference type="NCBIfam" id="TIGR02492">
    <property type="entry name" value="flgK_ends"/>
    <property type="match status" value="1"/>
</dbReference>
<dbReference type="Pfam" id="PF06429">
    <property type="entry name" value="Flg_bbr_C"/>
    <property type="match status" value="1"/>
</dbReference>
<evidence type="ECO:0000256" key="1">
    <source>
        <dbReference type="ARBA" id="ARBA00004365"/>
    </source>
</evidence>
<name>A0A6L8MSY5_9BURK</name>
<evidence type="ECO:0000259" key="7">
    <source>
        <dbReference type="Pfam" id="PF00460"/>
    </source>
</evidence>
<comment type="subcellular location">
    <subcellularLocation>
        <location evidence="1">Bacterial flagellum</location>
    </subcellularLocation>
    <subcellularLocation>
        <location evidence="2">Secreted</location>
    </subcellularLocation>
</comment>
<dbReference type="InterPro" id="IPR053927">
    <property type="entry name" value="FlgK_helical"/>
</dbReference>
<dbReference type="Pfam" id="PF21158">
    <property type="entry name" value="flgK_1st_1"/>
    <property type="match status" value="1"/>
</dbReference>
<dbReference type="InterPro" id="IPR049119">
    <property type="entry name" value="FlgK_D2-like"/>
</dbReference>
<evidence type="ECO:0000259" key="8">
    <source>
        <dbReference type="Pfam" id="PF06429"/>
    </source>
</evidence>
<dbReference type="InterPro" id="IPR010930">
    <property type="entry name" value="Flg_bb/hook_C_dom"/>
</dbReference>
<dbReference type="PANTHER" id="PTHR30033:SF1">
    <property type="entry name" value="FLAGELLAR HOOK-ASSOCIATED PROTEIN 1"/>
    <property type="match status" value="1"/>
</dbReference>
<evidence type="ECO:0000259" key="9">
    <source>
        <dbReference type="Pfam" id="PF21158"/>
    </source>
</evidence>
<feature type="domain" description="Flagellar hook-associated protein 1 D3" evidence="10">
    <location>
        <begin position="443"/>
        <end position="546"/>
    </location>
</feature>
<dbReference type="InterPro" id="IPR002371">
    <property type="entry name" value="FlgK"/>
</dbReference>
<reference evidence="12 13" key="1">
    <citation type="submission" date="2019-12" db="EMBL/GenBank/DDBJ databases">
        <title>Novel species isolated from a subtropical stream in China.</title>
        <authorList>
            <person name="Lu H."/>
        </authorList>
    </citation>
    <scope>NUCLEOTIDE SEQUENCE [LARGE SCALE GENOMIC DNA]</scope>
    <source>
        <strain evidence="12 13">FT50W</strain>
    </source>
</reference>
<dbReference type="Proteomes" id="UP000474565">
    <property type="component" value="Unassembled WGS sequence"/>
</dbReference>
<accession>A0A6L8MSY5</accession>
<evidence type="ECO:0000256" key="4">
    <source>
        <dbReference type="ARBA" id="ARBA00016244"/>
    </source>
</evidence>
<dbReference type="RefSeq" id="WP_161021502.1">
    <property type="nucleotide sequence ID" value="NZ_WWCP01000050.1"/>
</dbReference>
<evidence type="ECO:0000313" key="12">
    <source>
        <dbReference type="EMBL" id="MYM85144.1"/>
    </source>
</evidence>
<evidence type="ECO:0000256" key="5">
    <source>
        <dbReference type="ARBA" id="ARBA00022525"/>
    </source>
</evidence>
<proteinExistence type="inferred from homology"/>
<dbReference type="PRINTS" id="PR01005">
    <property type="entry name" value="FLGHOOKAP1"/>
</dbReference>
<evidence type="ECO:0000259" key="10">
    <source>
        <dbReference type="Pfam" id="PF21159"/>
    </source>
</evidence>
<feature type="domain" description="Flagellar hook-associated protein 1 D2-like" evidence="9">
    <location>
        <begin position="336"/>
        <end position="420"/>
    </location>
</feature>
<feature type="domain" description="Flagellar basal body rod protein N-terminal" evidence="7">
    <location>
        <begin position="5"/>
        <end position="33"/>
    </location>
</feature>
<dbReference type="GO" id="GO:0009424">
    <property type="term" value="C:bacterial-type flagellum hook"/>
    <property type="evidence" value="ECO:0007669"/>
    <property type="project" value="InterPro"/>
</dbReference>
<dbReference type="SUPFAM" id="SSF64518">
    <property type="entry name" value="Phase 1 flagellin"/>
    <property type="match status" value="1"/>
</dbReference>
<dbReference type="GO" id="GO:0005198">
    <property type="term" value="F:structural molecule activity"/>
    <property type="evidence" value="ECO:0007669"/>
    <property type="project" value="InterPro"/>
</dbReference>
<keyword evidence="12" id="KW-0282">Flagellum</keyword>
<gene>
    <name evidence="12" type="primary">flgK</name>
    <name evidence="12" type="ORF">GTP44_24765</name>
</gene>
<comment type="similarity">
    <text evidence="3">Belongs to the flagella basal body rod proteins family.</text>
</comment>
<protein>
    <recommendedName>
        <fullName evidence="4">Flagellar hook-associated protein 1</fullName>
    </recommendedName>
</protein>
<evidence type="ECO:0000256" key="2">
    <source>
        <dbReference type="ARBA" id="ARBA00004613"/>
    </source>
</evidence>
<keyword evidence="12" id="KW-0969">Cilium</keyword>
<evidence type="ECO:0000313" key="13">
    <source>
        <dbReference type="Proteomes" id="UP000474565"/>
    </source>
</evidence>
<sequence>MSLLSIGRSGLLAAQVGLSTTGNNITNANTAGYNRQVAIQGDTGTQYQGFGYVGTGTEIAAVRRYYDNFLATSLRNAESNQASLNTYSQQIGQIDNLLADPSAGLSPALQSFFAGVQDATASPASSAARQSLLSNAESLAARFQGMSARLTEMSAGVNSTITSSVNEINAYANKIAEVNNTIAGLTSSTAAPNDLLDKRDQMLTELSKLVKINVTEGDNNMLNVQFGSGQPLVVGNQPFQLTTSTSATDVSRVTIGYQSPNGNFSELPDTVFTGGQLGGILQFRGDALDKAQNALGQIAAGLATAFNAQHVLGQDQNGDLGTNFFNPIQAYVGYSTRNSPSSTVTVSAVVTDASALTSSDYSVDYDGASATFNVTRKSDGKVTQINPFPQTEPQVIDGVAYTIDPGANGPQDKDNFLVRPTYTAANSLTVAIKDNAKIALAAPVTTAAPTSNAGNGKISAGTVDQNYLTPGNALTAPATLTFNKTDNTLSGFPAGKEVTVTVNGTATVYPADTPVPYTDGASISVGGVNFTISGTPADQDKFTVGPNTSGVGDSRNGAMLAALQTKNVLNDGNATFQTTYAQMVNVVGTKAREAQIGGTAADAAVKQATNAQQAVSGVNLDEEAANLLRYQQAYQASGKVMQVASQLFDTLLSLGR</sequence>
<dbReference type="InterPro" id="IPR049474">
    <property type="entry name" value="FlgK_D3"/>
</dbReference>
<dbReference type="Pfam" id="PF22638">
    <property type="entry name" value="FlgK_D1"/>
    <property type="match status" value="1"/>
</dbReference>
<organism evidence="12 13">
    <name type="scientific">Duganella lactea</name>
    <dbReference type="NCBI Taxonomy" id="2692173"/>
    <lineage>
        <taxon>Bacteria</taxon>
        <taxon>Pseudomonadati</taxon>
        <taxon>Pseudomonadota</taxon>
        <taxon>Betaproteobacteria</taxon>
        <taxon>Burkholderiales</taxon>
        <taxon>Oxalobacteraceae</taxon>
        <taxon>Telluria group</taxon>
        <taxon>Duganella</taxon>
    </lineage>
</organism>
<keyword evidence="12" id="KW-0966">Cell projection</keyword>
<feature type="domain" description="Flagellar hook-associated protein FlgK helical" evidence="11">
    <location>
        <begin position="92"/>
        <end position="325"/>
    </location>
</feature>
<keyword evidence="6" id="KW-0975">Bacterial flagellum</keyword>
<comment type="caution">
    <text evidence="12">The sequence shown here is derived from an EMBL/GenBank/DDBJ whole genome shotgun (WGS) entry which is preliminary data.</text>
</comment>
<dbReference type="InterPro" id="IPR001444">
    <property type="entry name" value="Flag_bb_rod_N"/>
</dbReference>
<feature type="domain" description="Flagellar basal-body/hook protein C-terminal" evidence="8">
    <location>
        <begin position="615"/>
        <end position="654"/>
    </location>
</feature>